<sequence length="418" mass="47187">MILQLLLTVLAINTELVSGEAELETVFQWRYLDYVWPSKEHREEAIRKGTYIISNPIPMDVDVAKDGRVFITSLGIPGVPARLGVVSNLMSPSGPLIQPYPNWNWTDRNDCDSIIEVYRVAIDKCNRLWVLDSAVLMEGESRNCQPKLLAFDLKTDTLITKIVIPEHIATGYTNDSLFANVIVETEGSKCEKTTVYMADSRGMGLVIWDGTQLYRFHSTFFDPQPNALYVSVGNDTSKPPIGLVGINISPKTFPNQTQKLYLRPLASRDLFHVDINSVKKEKTKGSRITIHGAKNILSSQAVGQVFSPKGVLFLGLTKECAIACWNQHRELKRENIEIVARDDSRLQYTGGMKVLPSRSLPDGELWLISNRFTHNYILKKFDKTQINYRVMRTPVDKLIAGTKCEIPKNLQEAMKKVQ</sequence>
<dbReference type="Proteomes" id="UP001239111">
    <property type="component" value="Chromosome 2"/>
</dbReference>
<proteinExistence type="predicted"/>
<evidence type="ECO:0000313" key="1">
    <source>
        <dbReference type="EMBL" id="KAJ8680071.1"/>
    </source>
</evidence>
<organism evidence="1 2">
    <name type="scientific">Eretmocerus hayati</name>
    <dbReference type="NCBI Taxonomy" id="131215"/>
    <lineage>
        <taxon>Eukaryota</taxon>
        <taxon>Metazoa</taxon>
        <taxon>Ecdysozoa</taxon>
        <taxon>Arthropoda</taxon>
        <taxon>Hexapoda</taxon>
        <taxon>Insecta</taxon>
        <taxon>Pterygota</taxon>
        <taxon>Neoptera</taxon>
        <taxon>Endopterygota</taxon>
        <taxon>Hymenoptera</taxon>
        <taxon>Apocrita</taxon>
        <taxon>Proctotrupomorpha</taxon>
        <taxon>Chalcidoidea</taxon>
        <taxon>Aphelinidae</taxon>
        <taxon>Aphelininae</taxon>
        <taxon>Eretmocerus</taxon>
    </lineage>
</organism>
<gene>
    <name evidence="1" type="ORF">QAD02_015858</name>
</gene>
<evidence type="ECO:0000313" key="2">
    <source>
        <dbReference type="Proteomes" id="UP001239111"/>
    </source>
</evidence>
<keyword evidence="2" id="KW-1185">Reference proteome</keyword>
<dbReference type="EMBL" id="CM056742">
    <property type="protein sequence ID" value="KAJ8680071.1"/>
    <property type="molecule type" value="Genomic_DNA"/>
</dbReference>
<comment type="caution">
    <text evidence="1">The sequence shown here is derived from an EMBL/GenBank/DDBJ whole genome shotgun (WGS) entry which is preliminary data.</text>
</comment>
<protein>
    <submittedName>
        <fullName evidence="1">Uncharacterized protein</fullName>
    </submittedName>
</protein>
<accession>A0ACC2PAP8</accession>
<name>A0ACC2PAP8_9HYME</name>
<reference evidence="1" key="1">
    <citation type="submission" date="2023-04" db="EMBL/GenBank/DDBJ databases">
        <title>A chromosome-level genome assembly of the parasitoid wasp Eretmocerus hayati.</title>
        <authorList>
            <person name="Zhong Y."/>
            <person name="Liu S."/>
            <person name="Liu Y."/>
        </authorList>
    </citation>
    <scope>NUCLEOTIDE SEQUENCE</scope>
    <source>
        <strain evidence="1">ZJU_SS_LIU_2023</strain>
    </source>
</reference>